<evidence type="ECO:0000256" key="3">
    <source>
        <dbReference type="SAM" id="SignalP"/>
    </source>
</evidence>
<dbReference type="InterPro" id="IPR003961">
    <property type="entry name" value="FN3_dom"/>
</dbReference>
<feature type="signal peptide" evidence="3">
    <location>
        <begin position="1"/>
        <end position="23"/>
    </location>
</feature>
<proteinExistence type="inferred from homology"/>
<keyword evidence="6" id="KW-1185">Reference proteome</keyword>
<name>A0AAN1WK34_9GAMM</name>
<dbReference type="GO" id="GO:0008810">
    <property type="term" value="F:cellulase activity"/>
    <property type="evidence" value="ECO:0007669"/>
    <property type="project" value="UniProtKB-EC"/>
</dbReference>
<dbReference type="EMBL" id="AP023086">
    <property type="protein sequence ID" value="BCD99055.1"/>
    <property type="molecule type" value="Genomic_DNA"/>
</dbReference>
<keyword evidence="2" id="KW-1133">Transmembrane helix</keyword>
<dbReference type="Gene3D" id="1.50.10.10">
    <property type="match status" value="1"/>
</dbReference>
<gene>
    <name evidence="5" type="ORF">MARGE09_P3256</name>
</gene>
<dbReference type="Proteomes" id="UP001320119">
    <property type="component" value="Chromosome"/>
</dbReference>
<dbReference type="InterPro" id="IPR036116">
    <property type="entry name" value="FN3_sf"/>
</dbReference>
<dbReference type="InterPro" id="IPR008928">
    <property type="entry name" value="6-hairpin_glycosidase_sf"/>
</dbReference>
<keyword evidence="3" id="KW-0732">Signal</keyword>
<dbReference type="CDD" id="cd02850">
    <property type="entry name" value="E_set_Cellulase_N"/>
    <property type="match status" value="1"/>
</dbReference>
<sequence length="744" mass="80510">MKIKQVFTLTTAAVCIVSNAAWAVDDGSQMNDKFRINYAGYLPQAKKIALYLSDNTGPVSWSLSGANCSGTEDTFVANDKSSGDSFYRIDFSQCTMPGNALRLVVNGEQSAAFDISADPYGNIKYEFFDYFKDHEATATFSNAKNNWQDGLSLTFSYVKDAGDNGAYPTNTAEASWALINMLETYPAINTYYRDNMTGAKTVYEQLLVLTDQFRYVLNHNGHLAIPKFHTNVNATWAACAPHTTGTCIAEPETKATYATARTLAAMARLHVAYGSAQDANTAYQQAVTALNNAMNNPVVCNQADSFGGEGGFYPDNDNTSLIRDPKTNNDNCVAHEDNTEDDQFTALVEVFLAAKKLNKSADIPVYKAQVVNHRRFNEASSYWWGAVVMEGGLSLLSNETSHSINLDVFKNNLLQKANSIISFQSLGYPGVTWDPHSTRWNTGDQDNVDNNVRWGSHRMALNDARILMAAAELKSSVGDADTAALYARAAVNVLDHMAGLNAINLAMFTTEGYPQFEHSVTRTHDGANPSDSWPGKLVLGPNNWTNAGDSAMPEFGSQPGLKMFALMGTGWSSREISIDANASLVPVAYFTTEVAPALFAASPIGDMTPVMVGVPLAPANVGATVIDDSSISLAWSDGGDASNAATRFNIYYSVNSLRPSNPAITLSAANSEWIANGLMADTQYSFWIEAVNDAGNAHSSRIQATTQAKSSSSGPARIGFFSLGYCWLLLGMFGLSTYRAKKLL</sequence>
<feature type="domain" description="Fibronectin type-III" evidence="4">
    <location>
        <begin position="617"/>
        <end position="711"/>
    </location>
</feature>
<feature type="transmembrane region" description="Helical" evidence="2">
    <location>
        <begin position="718"/>
        <end position="738"/>
    </location>
</feature>
<evidence type="ECO:0000259" key="4">
    <source>
        <dbReference type="PROSITE" id="PS50853"/>
    </source>
</evidence>
<keyword evidence="2" id="KW-0472">Membrane</keyword>
<keyword evidence="2" id="KW-0812">Transmembrane</keyword>
<organism evidence="5 6">
    <name type="scientific">Marinagarivorans cellulosilyticus</name>
    <dbReference type="NCBI Taxonomy" id="2721545"/>
    <lineage>
        <taxon>Bacteria</taxon>
        <taxon>Pseudomonadati</taxon>
        <taxon>Pseudomonadota</taxon>
        <taxon>Gammaproteobacteria</taxon>
        <taxon>Cellvibrionales</taxon>
        <taxon>Cellvibrionaceae</taxon>
        <taxon>Marinagarivorans</taxon>
    </lineage>
</organism>
<accession>A0AAN1WK34</accession>
<dbReference type="SUPFAM" id="SSF49265">
    <property type="entry name" value="Fibronectin type III"/>
    <property type="match status" value="1"/>
</dbReference>
<dbReference type="GO" id="GO:0005975">
    <property type="term" value="P:carbohydrate metabolic process"/>
    <property type="evidence" value="ECO:0007669"/>
    <property type="project" value="InterPro"/>
</dbReference>
<dbReference type="PROSITE" id="PS50853">
    <property type="entry name" value="FN3"/>
    <property type="match status" value="1"/>
</dbReference>
<dbReference type="InterPro" id="IPR013783">
    <property type="entry name" value="Ig-like_fold"/>
</dbReference>
<dbReference type="EC" id="3.2.1.4" evidence="5"/>
<dbReference type="SUPFAM" id="SSF81296">
    <property type="entry name" value="E set domains"/>
    <property type="match status" value="1"/>
</dbReference>
<dbReference type="Pfam" id="PF00041">
    <property type="entry name" value="fn3"/>
    <property type="match status" value="1"/>
</dbReference>
<evidence type="ECO:0000256" key="1">
    <source>
        <dbReference type="ARBA" id="ARBA00007072"/>
    </source>
</evidence>
<dbReference type="Gene3D" id="2.60.40.10">
    <property type="entry name" value="Immunoglobulins"/>
    <property type="match status" value="2"/>
</dbReference>
<dbReference type="Pfam" id="PF02927">
    <property type="entry name" value="CelD_N"/>
    <property type="match status" value="1"/>
</dbReference>
<feature type="chain" id="PRO_5042855037" evidence="3">
    <location>
        <begin position="24"/>
        <end position="744"/>
    </location>
</feature>
<dbReference type="CDD" id="cd00063">
    <property type="entry name" value="FN3"/>
    <property type="match status" value="1"/>
</dbReference>
<dbReference type="KEGG" id="marq:MARGE09_P3256"/>
<keyword evidence="5" id="KW-0326">Glycosidase</keyword>
<dbReference type="AlphaFoldDB" id="A0AAN1WK34"/>
<dbReference type="InterPro" id="IPR012341">
    <property type="entry name" value="6hp_glycosidase-like_sf"/>
</dbReference>
<evidence type="ECO:0000256" key="2">
    <source>
        <dbReference type="SAM" id="Phobius"/>
    </source>
</evidence>
<comment type="similarity">
    <text evidence="1">Belongs to the glycosyl hydrolase 9 (cellulase E) family.</text>
</comment>
<keyword evidence="5" id="KW-0378">Hydrolase</keyword>
<dbReference type="InterPro" id="IPR014756">
    <property type="entry name" value="Ig_E-set"/>
</dbReference>
<evidence type="ECO:0000313" key="5">
    <source>
        <dbReference type="EMBL" id="BCD99055.1"/>
    </source>
</evidence>
<reference evidence="5 6" key="1">
    <citation type="journal article" date="2022" name="IScience">
        <title>An ultrasensitive nanofiber-based assay for enzymatic hydrolysis and deep-sea microbial degradation of cellulose.</title>
        <authorList>
            <person name="Tsudome M."/>
            <person name="Tachioka M."/>
            <person name="Miyazaki M."/>
            <person name="Uchimura K."/>
            <person name="Tsuda M."/>
            <person name="Takaki Y."/>
            <person name="Deguchi S."/>
        </authorList>
    </citation>
    <scope>NUCLEOTIDE SEQUENCE [LARGE SCALE GENOMIC DNA]</scope>
    <source>
        <strain evidence="5 6">GE09</strain>
    </source>
</reference>
<dbReference type="RefSeq" id="WP_236983938.1">
    <property type="nucleotide sequence ID" value="NZ_AP023086.1"/>
</dbReference>
<evidence type="ECO:0000313" key="6">
    <source>
        <dbReference type="Proteomes" id="UP001320119"/>
    </source>
</evidence>
<protein>
    <submittedName>
        <fullName evidence="5">Endoglucanase</fullName>
        <ecNumber evidence="5">3.2.1.4</ecNumber>
    </submittedName>
</protein>
<dbReference type="InterPro" id="IPR004197">
    <property type="entry name" value="Cellulase_Ig-like"/>
</dbReference>
<dbReference type="SMART" id="SM00060">
    <property type="entry name" value="FN3"/>
    <property type="match status" value="1"/>
</dbReference>
<dbReference type="SUPFAM" id="SSF48208">
    <property type="entry name" value="Six-hairpin glycosidases"/>
    <property type="match status" value="1"/>
</dbReference>